<dbReference type="EMBL" id="BMXK01000019">
    <property type="protein sequence ID" value="GHD13562.1"/>
    <property type="molecule type" value="Genomic_DNA"/>
</dbReference>
<evidence type="ECO:0000256" key="10">
    <source>
        <dbReference type="ARBA" id="ARBA00049406"/>
    </source>
</evidence>
<dbReference type="Pfam" id="PF03313">
    <property type="entry name" value="SDH_alpha"/>
    <property type="match status" value="1"/>
</dbReference>
<comment type="cofactor">
    <cofactor evidence="1 11">
        <name>[4Fe-4S] cluster</name>
        <dbReference type="ChEBI" id="CHEBI:49883"/>
    </cofactor>
</comment>
<dbReference type="RefSeq" id="WP_189351511.1">
    <property type="nucleotide sequence ID" value="NZ_BMXK01000019.1"/>
</dbReference>
<evidence type="ECO:0000256" key="3">
    <source>
        <dbReference type="ARBA" id="ARBA00008636"/>
    </source>
</evidence>
<dbReference type="InterPro" id="IPR004644">
    <property type="entry name" value="Fe-S_L-Ser_mono"/>
</dbReference>
<evidence type="ECO:0000259" key="12">
    <source>
        <dbReference type="Pfam" id="PF03313"/>
    </source>
</evidence>
<evidence type="ECO:0000256" key="1">
    <source>
        <dbReference type="ARBA" id="ARBA00001966"/>
    </source>
</evidence>
<keyword evidence="8 11" id="KW-0411">Iron-sulfur</keyword>
<keyword evidence="6 11" id="KW-0479">Metal-binding</keyword>
<dbReference type="SUPFAM" id="SSF143548">
    <property type="entry name" value="Serine metabolism enzymes domain"/>
    <property type="match status" value="1"/>
</dbReference>
<evidence type="ECO:0000256" key="9">
    <source>
        <dbReference type="ARBA" id="ARBA00023239"/>
    </source>
</evidence>
<feature type="domain" description="Serine dehydratase-like alpha subunit" evidence="12">
    <location>
        <begin position="188"/>
        <end position="457"/>
    </location>
</feature>
<keyword evidence="4 11" id="KW-0312">Gluconeogenesis</keyword>
<comment type="catalytic activity">
    <reaction evidence="10 11">
        <text>L-serine = pyruvate + NH4(+)</text>
        <dbReference type="Rhea" id="RHEA:19169"/>
        <dbReference type="ChEBI" id="CHEBI:15361"/>
        <dbReference type="ChEBI" id="CHEBI:28938"/>
        <dbReference type="ChEBI" id="CHEBI:33384"/>
        <dbReference type="EC" id="4.3.1.17"/>
    </reaction>
</comment>
<comment type="pathway">
    <text evidence="2">Carbohydrate biosynthesis; gluconeogenesis.</text>
</comment>
<feature type="domain" description="Serine dehydratase beta chain" evidence="13">
    <location>
        <begin position="5"/>
        <end position="157"/>
    </location>
</feature>
<evidence type="ECO:0000256" key="4">
    <source>
        <dbReference type="ARBA" id="ARBA00022432"/>
    </source>
</evidence>
<keyword evidence="5 11" id="KW-0004">4Fe-4S</keyword>
<gene>
    <name evidence="14" type="primary">sdaA</name>
    <name evidence="14" type="ORF">GCM10008096_29910</name>
</gene>
<evidence type="ECO:0000313" key="14">
    <source>
        <dbReference type="EMBL" id="GHD13562.1"/>
    </source>
</evidence>
<dbReference type="InterPro" id="IPR005130">
    <property type="entry name" value="Ser_deHydtase-like_asu"/>
</dbReference>
<dbReference type="Pfam" id="PF03315">
    <property type="entry name" value="SDH_beta"/>
    <property type="match status" value="1"/>
</dbReference>
<organism evidence="14 15">
    <name type="scientific">Zhihengliuella salsuginis</name>
    <dbReference type="NCBI Taxonomy" id="578222"/>
    <lineage>
        <taxon>Bacteria</taxon>
        <taxon>Bacillati</taxon>
        <taxon>Actinomycetota</taxon>
        <taxon>Actinomycetes</taxon>
        <taxon>Micrococcales</taxon>
        <taxon>Micrococcaceae</taxon>
        <taxon>Zhihengliuella</taxon>
    </lineage>
</organism>
<evidence type="ECO:0000256" key="6">
    <source>
        <dbReference type="ARBA" id="ARBA00022723"/>
    </source>
</evidence>
<keyword evidence="15" id="KW-1185">Reference proteome</keyword>
<dbReference type="EC" id="4.3.1.17" evidence="11"/>
<evidence type="ECO:0000256" key="7">
    <source>
        <dbReference type="ARBA" id="ARBA00023004"/>
    </source>
</evidence>
<comment type="similarity">
    <text evidence="3 11">Belongs to the iron-sulfur dependent L-serine dehydratase family.</text>
</comment>
<evidence type="ECO:0000256" key="8">
    <source>
        <dbReference type="ARBA" id="ARBA00023014"/>
    </source>
</evidence>
<dbReference type="PANTHER" id="PTHR30182">
    <property type="entry name" value="L-SERINE DEHYDRATASE"/>
    <property type="match status" value="1"/>
</dbReference>
<reference evidence="15" key="1">
    <citation type="journal article" date="2019" name="Int. J. Syst. Evol. Microbiol.">
        <title>The Global Catalogue of Microorganisms (GCM) 10K type strain sequencing project: providing services to taxonomists for standard genome sequencing and annotation.</title>
        <authorList>
            <consortium name="The Broad Institute Genomics Platform"/>
            <consortium name="The Broad Institute Genome Sequencing Center for Infectious Disease"/>
            <person name="Wu L."/>
            <person name="Ma J."/>
        </authorList>
    </citation>
    <scope>NUCLEOTIDE SEQUENCE [LARGE SCALE GENOMIC DNA]</scope>
    <source>
        <strain evidence="15">KCTC 19466</strain>
    </source>
</reference>
<sequence length="463" mass="48276">MALGVLDLFSVGIGPSSSHTVGPMRAARRFTAELEAAGASATTARVKVELFGSLGATGIGHGSDTAVVVGLCGHDPETVDADSVASIAEAAAEAGRLALGGTRQVAFNRARDVVLHRRRSLPAHPNGMRVTAFDDAGEDLFVREYYSVGGGFVVASDELDAPVAGDEQPEPRPFDSADELLDRCREGGLSIADLMRANEAVRHEAPALREQLLGIWAVMRECVANGCTRTEALLPGGLKVRRRAPALRDKLREEQAAALTSGGVDPLQAMEWVNLFALAVNEENASGGRIVTAPTNGAAGIIPAVLHYYWNFIPGADEDGVVDFLLTAGAIGILFKKNASISGAEVGCQGEVGSACSMAAAGLCAVLGGTPEQIENAAEIGLEHNMGLTCDPVGGLVQVPCIERNAIASVKAINAARLAFRGDGQHRVSLDQAINTMRQTGADMKTKYKETSRGGLAVNVVEC</sequence>
<name>A0ABQ3GL11_9MICC</name>
<dbReference type="PANTHER" id="PTHR30182:SF1">
    <property type="entry name" value="L-SERINE DEHYDRATASE 1"/>
    <property type="match status" value="1"/>
</dbReference>
<dbReference type="InterPro" id="IPR029009">
    <property type="entry name" value="ASB_dom_sf"/>
</dbReference>
<evidence type="ECO:0000259" key="13">
    <source>
        <dbReference type="Pfam" id="PF03315"/>
    </source>
</evidence>
<dbReference type="NCBIfam" id="TIGR00720">
    <property type="entry name" value="sda_mono"/>
    <property type="match status" value="1"/>
</dbReference>
<protein>
    <recommendedName>
        <fullName evidence="11">L-serine dehydratase</fullName>
        <ecNumber evidence="11">4.3.1.17</ecNumber>
    </recommendedName>
</protein>
<dbReference type="Gene3D" id="3.30.1330.90">
    <property type="entry name" value="D-3-phosphoglycerate dehydrogenase, domain 3"/>
    <property type="match status" value="1"/>
</dbReference>
<evidence type="ECO:0000256" key="11">
    <source>
        <dbReference type="RuleBase" id="RU366059"/>
    </source>
</evidence>
<proteinExistence type="inferred from homology"/>
<dbReference type="InterPro" id="IPR005131">
    <property type="entry name" value="Ser_deHydtase_bsu"/>
</dbReference>
<dbReference type="Proteomes" id="UP000642819">
    <property type="component" value="Unassembled WGS sequence"/>
</dbReference>
<evidence type="ECO:0000256" key="5">
    <source>
        <dbReference type="ARBA" id="ARBA00022485"/>
    </source>
</evidence>
<keyword evidence="9 11" id="KW-0456">Lyase</keyword>
<dbReference type="InterPro" id="IPR051318">
    <property type="entry name" value="Fe-S_L-Ser"/>
</dbReference>
<accession>A0ABQ3GL11</accession>
<evidence type="ECO:0000256" key="2">
    <source>
        <dbReference type="ARBA" id="ARBA00004742"/>
    </source>
</evidence>
<evidence type="ECO:0000313" key="15">
    <source>
        <dbReference type="Proteomes" id="UP000642819"/>
    </source>
</evidence>
<comment type="caution">
    <text evidence="14">The sequence shown here is derived from an EMBL/GenBank/DDBJ whole genome shotgun (WGS) entry which is preliminary data.</text>
</comment>
<keyword evidence="7 11" id="KW-0408">Iron</keyword>